<dbReference type="InterPro" id="IPR000160">
    <property type="entry name" value="GGDEF_dom"/>
</dbReference>
<dbReference type="InterPro" id="IPR050469">
    <property type="entry name" value="Diguanylate_Cyclase"/>
</dbReference>
<dbReference type="SUPFAM" id="SSF55073">
    <property type="entry name" value="Nucleotide cyclase"/>
    <property type="match status" value="1"/>
</dbReference>
<evidence type="ECO:0000313" key="4">
    <source>
        <dbReference type="EMBL" id="GFK92953.1"/>
    </source>
</evidence>
<dbReference type="InterPro" id="IPR029787">
    <property type="entry name" value="Nucleotide_cyclase"/>
</dbReference>
<dbReference type="EMBL" id="BLTE01000002">
    <property type="protein sequence ID" value="GFK92953.1"/>
    <property type="molecule type" value="Genomic_DNA"/>
</dbReference>
<dbReference type="PROSITE" id="PS50887">
    <property type="entry name" value="GGDEF"/>
    <property type="match status" value="1"/>
</dbReference>
<evidence type="ECO:0000313" key="5">
    <source>
        <dbReference type="Proteomes" id="UP000494245"/>
    </source>
</evidence>
<dbReference type="InterPro" id="IPR043128">
    <property type="entry name" value="Rev_trsase/Diguanyl_cyclase"/>
</dbReference>
<dbReference type="FunFam" id="3.30.70.270:FF:000001">
    <property type="entry name" value="Diguanylate cyclase domain protein"/>
    <property type="match status" value="1"/>
</dbReference>
<dbReference type="PANTHER" id="PTHR45138:SF9">
    <property type="entry name" value="DIGUANYLATE CYCLASE DGCM-RELATED"/>
    <property type="match status" value="1"/>
</dbReference>
<dbReference type="CDD" id="cd01949">
    <property type="entry name" value="GGDEF"/>
    <property type="match status" value="1"/>
</dbReference>
<name>A0A6V8LJQ8_9BACT</name>
<dbReference type="EC" id="2.7.7.65" evidence="1"/>
<comment type="catalytic activity">
    <reaction evidence="2">
        <text>2 GTP = 3',3'-c-di-GMP + 2 diphosphate</text>
        <dbReference type="Rhea" id="RHEA:24898"/>
        <dbReference type="ChEBI" id="CHEBI:33019"/>
        <dbReference type="ChEBI" id="CHEBI:37565"/>
        <dbReference type="ChEBI" id="CHEBI:58805"/>
        <dbReference type="EC" id="2.7.7.65"/>
    </reaction>
</comment>
<dbReference type="GO" id="GO:0052621">
    <property type="term" value="F:diguanylate cyclase activity"/>
    <property type="evidence" value="ECO:0007669"/>
    <property type="project" value="UniProtKB-EC"/>
</dbReference>
<comment type="caution">
    <text evidence="4">The sequence shown here is derived from an EMBL/GenBank/DDBJ whole genome shotgun (WGS) entry which is preliminary data.</text>
</comment>
<dbReference type="SMART" id="SM00267">
    <property type="entry name" value="GGDEF"/>
    <property type="match status" value="1"/>
</dbReference>
<evidence type="ECO:0000259" key="3">
    <source>
        <dbReference type="PROSITE" id="PS50887"/>
    </source>
</evidence>
<keyword evidence="5" id="KW-1185">Reference proteome</keyword>
<gene>
    <name evidence="4" type="primary">pleD_3</name>
    <name evidence="4" type="ORF">NNJEOMEG_00781</name>
</gene>
<sequence>MTRRPTRGLGKAVAMGYRIGMKSHAPVNPEGKRCFDGICETLDRLGVPRNSKWRALILFMRSIRDYDIYTPEQKRQIQALVVQVLKEGDLTETRFDDISRKTEAILSAPWRTKLQNALNDLSRAIGDSRGIILKRKGDIESLGQETVENVQSGKDLDALLEDIRKGFTDVVRYMEQDAENLARLSFTDALTGLANRRAFEDALAKAVAGARARKTPLCVLMVDVDHFKAFNDLHGHLIGDQALNAVASVIRDCQKQVEERGGKVLSARYGGEEFTVIAQDMALKQAVALAEHIRHRIETYNFIIRDVDGEILNSGITLTVSLGVACLDDAWKDSLEQRLINAADEAMYQAKLAGRNKVFSKGD</sequence>
<dbReference type="PANTHER" id="PTHR45138">
    <property type="entry name" value="REGULATORY COMPONENTS OF SENSORY TRANSDUCTION SYSTEM"/>
    <property type="match status" value="1"/>
</dbReference>
<accession>A0A6V8LJQ8</accession>
<reference evidence="4 5" key="2">
    <citation type="submission" date="2020-05" db="EMBL/GenBank/DDBJ databases">
        <title>Draft genome sequence of Desulfovibrio sp. strainFSS-1.</title>
        <authorList>
            <person name="Shimoshige H."/>
            <person name="Kobayashi H."/>
            <person name="Maekawa T."/>
        </authorList>
    </citation>
    <scope>NUCLEOTIDE SEQUENCE [LARGE SCALE GENOMIC DNA]</scope>
    <source>
        <strain evidence="4 5">SIID29052-01</strain>
    </source>
</reference>
<protein>
    <recommendedName>
        <fullName evidence="1">diguanylate cyclase</fullName>
        <ecNumber evidence="1">2.7.7.65</ecNumber>
    </recommendedName>
</protein>
<dbReference type="Proteomes" id="UP000494245">
    <property type="component" value="Unassembled WGS sequence"/>
</dbReference>
<feature type="domain" description="GGDEF" evidence="3">
    <location>
        <begin position="215"/>
        <end position="363"/>
    </location>
</feature>
<dbReference type="Gene3D" id="3.30.70.270">
    <property type="match status" value="1"/>
</dbReference>
<dbReference type="AlphaFoldDB" id="A0A6V8LJQ8"/>
<evidence type="ECO:0000256" key="2">
    <source>
        <dbReference type="ARBA" id="ARBA00034247"/>
    </source>
</evidence>
<dbReference type="Pfam" id="PF00990">
    <property type="entry name" value="GGDEF"/>
    <property type="match status" value="1"/>
</dbReference>
<evidence type="ECO:0000256" key="1">
    <source>
        <dbReference type="ARBA" id="ARBA00012528"/>
    </source>
</evidence>
<proteinExistence type="predicted"/>
<dbReference type="NCBIfam" id="TIGR00254">
    <property type="entry name" value="GGDEF"/>
    <property type="match status" value="1"/>
</dbReference>
<organism evidence="4 5">
    <name type="scientific">Fundidesulfovibrio magnetotacticus</name>
    <dbReference type="NCBI Taxonomy" id="2730080"/>
    <lineage>
        <taxon>Bacteria</taxon>
        <taxon>Pseudomonadati</taxon>
        <taxon>Thermodesulfobacteriota</taxon>
        <taxon>Desulfovibrionia</taxon>
        <taxon>Desulfovibrionales</taxon>
        <taxon>Desulfovibrionaceae</taxon>
        <taxon>Fundidesulfovibrio</taxon>
    </lineage>
</organism>
<reference evidence="4 5" key="1">
    <citation type="submission" date="2020-04" db="EMBL/GenBank/DDBJ databases">
        <authorList>
            <consortium name="Desulfovibrio sp. FSS-1 genome sequencing consortium"/>
            <person name="Shimoshige H."/>
            <person name="Kobayashi H."/>
            <person name="Maekawa T."/>
        </authorList>
    </citation>
    <scope>NUCLEOTIDE SEQUENCE [LARGE SCALE GENOMIC DNA]</scope>
    <source>
        <strain evidence="4 5">SIID29052-01</strain>
    </source>
</reference>